<evidence type="ECO:0000313" key="2">
    <source>
        <dbReference type="Proteomes" id="UP001454036"/>
    </source>
</evidence>
<dbReference type="AlphaFoldDB" id="A0AAV3Q3C7"/>
<organism evidence="1 2">
    <name type="scientific">Lithospermum erythrorhizon</name>
    <name type="common">Purple gromwell</name>
    <name type="synonym">Lithospermum officinale var. erythrorhizon</name>
    <dbReference type="NCBI Taxonomy" id="34254"/>
    <lineage>
        <taxon>Eukaryota</taxon>
        <taxon>Viridiplantae</taxon>
        <taxon>Streptophyta</taxon>
        <taxon>Embryophyta</taxon>
        <taxon>Tracheophyta</taxon>
        <taxon>Spermatophyta</taxon>
        <taxon>Magnoliopsida</taxon>
        <taxon>eudicotyledons</taxon>
        <taxon>Gunneridae</taxon>
        <taxon>Pentapetalae</taxon>
        <taxon>asterids</taxon>
        <taxon>lamiids</taxon>
        <taxon>Boraginales</taxon>
        <taxon>Boraginaceae</taxon>
        <taxon>Boraginoideae</taxon>
        <taxon>Lithospermeae</taxon>
        <taxon>Lithospermum</taxon>
    </lineage>
</organism>
<dbReference type="EMBL" id="BAABME010019363">
    <property type="protein sequence ID" value="GAA0156948.1"/>
    <property type="molecule type" value="Genomic_DNA"/>
</dbReference>
<reference evidence="1 2" key="1">
    <citation type="submission" date="2024-01" db="EMBL/GenBank/DDBJ databases">
        <title>The complete chloroplast genome sequence of Lithospermum erythrorhizon: insights into the phylogenetic relationship among Boraginaceae species and the maternal lineages of purple gromwells.</title>
        <authorList>
            <person name="Okada T."/>
            <person name="Watanabe K."/>
        </authorList>
    </citation>
    <scope>NUCLEOTIDE SEQUENCE [LARGE SCALE GENOMIC DNA]</scope>
</reference>
<dbReference type="SUPFAM" id="SSF56219">
    <property type="entry name" value="DNase I-like"/>
    <property type="match status" value="1"/>
</dbReference>
<name>A0AAV3Q3C7_LITER</name>
<dbReference type="Gene3D" id="3.60.10.10">
    <property type="entry name" value="Endonuclease/exonuclease/phosphatase"/>
    <property type="match status" value="1"/>
</dbReference>
<dbReference type="PANTHER" id="PTHR33710">
    <property type="entry name" value="BNAC02G09200D PROTEIN"/>
    <property type="match status" value="1"/>
</dbReference>
<dbReference type="InterPro" id="IPR036691">
    <property type="entry name" value="Endo/exonu/phosph_ase_sf"/>
</dbReference>
<gene>
    <name evidence="1" type="ORF">LIER_38377</name>
</gene>
<keyword evidence="2" id="KW-1185">Reference proteome</keyword>
<accession>A0AAV3Q3C7</accession>
<proteinExistence type="predicted"/>
<dbReference type="PANTHER" id="PTHR33710:SF77">
    <property type="entry name" value="DNASE I-LIKE SUPERFAMILY PROTEIN"/>
    <property type="match status" value="1"/>
</dbReference>
<evidence type="ECO:0008006" key="3">
    <source>
        <dbReference type="Google" id="ProtNLM"/>
    </source>
</evidence>
<sequence length="154" mass="17811">MDGRTAIGDFNALTGTHEQWFAAQLNVQAVDEFNEALEIFYLTDLGYIRGSFTHTNGRMFSRVVGNTAWLDLFSNSKVSYLARTHSDHSPILVELSSDYLMNKSSFKFQNMWTSHENFIKVDEAEVKNKERDFELMVSCRRKLPYLKLQLVIKS</sequence>
<dbReference type="Proteomes" id="UP001454036">
    <property type="component" value="Unassembled WGS sequence"/>
</dbReference>
<comment type="caution">
    <text evidence="1">The sequence shown here is derived from an EMBL/GenBank/DDBJ whole genome shotgun (WGS) entry which is preliminary data.</text>
</comment>
<evidence type="ECO:0000313" key="1">
    <source>
        <dbReference type="EMBL" id="GAA0156948.1"/>
    </source>
</evidence>
<protein>
    <recommendedName>
        <fullName evidence="3">Endonuclease/exonuclease/phosphatase domain-containing protein</fullName>
    </recommendedName>
</protein>